<dbReference type="InterPro" id="IPR028983">
    <property type="entry name" value="PA2201-like_C"/>
</dbReference>
<dbReference type="InterPro" id="IPR015025">
    <property type="entry name" value="PoNi_C"/>
</dbReference>
<dbReference type="EMBL" id="QBKT01000008">
    <property type="protein sequence ID" value="PTX59809.1"/>
    <property type="molecule type" value="Genomic_DNA"/>
</dbReference>
<protein>
    <submittedName>
        <fullName evidence="2">Uncharacterized protein DUF1910</fullName>
    </submittedName>
</protein>
<name>A0A2T6BUP8_9FLAO</name>
<keyword evidence="3" id="KW-1185">Reference proteome</keyword>
<feature type="domain" description="PoNi C-terminal" evidence="1">
    <location>
        <begin position="139"/>
        <end position="248"/>
    </location>
</feature>
<dbReference type="Gene3D" id="1.10.3920.10">
    <property type="entry name" value="PA2201 C-terminal domain-like"/>
    <property type="match status" value="1"/>
</dbReference>
<organism evidence="2 3">
    <name type="scientific">Kordia periserrulae</name>
    <dbReference type="NCBI Taxonomy" id="701523"/>
    <lineage>
        <taxon>Bacteria</taxon>
        <taxon>Pseudomonadati</taxon>
        <taxon>Bacteroidota</taxon>
        <taxon>Flavobacteriia</taxon>
        <taxon>Flavobacteriales</taxon>
        <taxon>Flavobacteriaceae</taxon>
        <taxon>Kordia</taxon>
    </lineage>
</organism>
<proteinExistence type="predicted"/>
<evidence type="ECO:0000313" key="2">
    <source>
        <dbReference type="EMBL" id="PTX59809.1"/>
    </source>
</evidence>
<dbReference type="SUPFAM" id="SSF140731">
    <property type="entry name" value="PA2201 C-terminal domain-like"/>
    <property type="match status" value="1"/>
</dbReference>
<comment type="caution">
    <text evidence="2">The sequence shown here is derived from an EMBL/GenBank/DDBJ whole genome shotgun (WGS) entry which is preliminary data.</text>
</comment>
<evidence type="ECO:0000313" key="3">
    <source>
        <dbReference type="Proteomes" id="UP000244090"/>
    </source>
</evidence>
<dbReference type="RefSeq" id="WP_108115961.1">
    <property type="nucleotide sequence ID" value="NZ_QBKT01000008.1"/>
</dbReference>
<gene>
    <name evidence="2" type="ORF">C8N46_108122</name>
</gene>
<dbReference type="Proteomes" id="UP000244090">
    <property type="component" value="Unassembled WGS sequence"/>
</dbReference>
<evidence type="ECO:0000259" key="1">
    <source>
        <dbReference type="Pfam" id="PF08929"/>
    </source>
</evidence>
<dbReference type="AlphaFoldDB" id="A0A2T6BUP8"/>
<reference evidence="2 3" key="1">
    <citation type="submission" date="2018-04" db="EMBL/GenBank/DDBJ databases">
        <title>Genomic Encyclopedia of Archaeal and Bacterial Type Strains, Phase II (KMG-II): from individual species to whole genera.</title>
        <authorList>
            <person name="Goeker M."/>
        </authorList>
    </citation>
    <scope>NUCLEOTIDE SEQUENCE [LARGE SCALE GENOMIC DNA]</scope>
    <source>
        <strain evidence="2 3">DSM 25731</strain>
    </source>
</reference>
<sequence>MNKNLDIKTLSASKEDLLRIIEASKEDLRNNKILPERVDAVKRVQIVKYTNLFNILYATKSDNSFLKEKLEELILKLPEYWVQDKVKVFHGRKRIELHQYSLDAYHQMLMIMSLAVIFDVSKDKFATIVQLIDRDNVKDFLYEHFIRYYFPDREKITEESYIKFFAIPKMNKRIVDILENDDKTTLSKNLKQYLDKYWYKTHKDFSWYDSHKKYPNAFYGYWAFEVAALVKMKDLDDSLFRDNEFYPDRLI</sequence>
<dbReference type="OrthoDB" id="2067926at2"/>
<dbReference type="Pfam" id="PF08929">
    <property type="entry name" value="PoNi_C"/>
    <property type="match status" value="1"/>
</dbReference>
<accession>A0A2T6BUP8</accession>